<keyword evidence="2" id="KW-1185">Reference proteome</keyword>
<comment type="caution">
    <text evidence="1">The sequence shown here is derived from an EMBL/GenBank/DDBJ whole genome shotgun (WGS) entry which is preliminary data.</text>
</comment>
<protein>
    <submittedName>
        <fullName evidence="1">Uncharacterized protein</fullName>
    </submittedName>
</protein>
<dbReference type="OrthoDB" id="6332507at2759"/>
<organism evidence="1 2">
    <name type="scientific">Daphnia galeata</name>
    <dbReference type="NCBI Taxonomy" id="27404"/>
    <lineage>
        <taxon>Eukaryota</taxon>
        <taxon>Metazoa</taxon>
        <taxon>Ecdysozoa</taxon>
        <taxon>Arthropoda</taxon>
        <taxon>Crustacea</taxon>
        <taxon>Branchiopoda</taxon>
        <taxon>Diplostraca</taxon>
        <taxon>Cladocera</taxon>
        <taxon>Anomopoda</taxon>
        <taxon>Daphniidae</taxon>
        <taxon>Daphnia</taxon>
    </lineage>
</organism>
<evidence type="ECO:0000313" key="1">
    <source>
        <dbReference type="EMBL" id="CAH0111893.1"/>
    </source>
</evidence>
<dbReference type="Proteomes" id="UP000789390">
    <property type="component" value="Unassembled WGS sequence"/>
</dbReference>
<evidence type="ECO:0000313" key="2">
    <source>
        <dbReference type="Proteomes" id="UP000789390"/>
    </source>
</evidence>
<dbReference type="EMBL" id="CAKKLH010000319">
    <property type="protein sequence ID" value="CAH0111893.1"/>
    <property type="molecule type" value="Genomic_DNA"/>
</dbReference>
<accession>A0A8J2RZI8</accession>
<reference evidence="1" key="1">
    <citation type="submission" date="2021-11" db="EMBL/GenBank/DDBJ databases">
        <authorList>
            <person name="Schell T."/>
        </authorList>
    </citation>
    <scope>NUCLEOTIDE SEQUENCE</scope>
    <source>
        <strain evidence="1">M5</strain>
    </source>
</reference>
<gene>
    <name evidence="1" type="ORF">DGAL_LOCUS15550</name>
</gene>
<name>A0A8J2RZI8_9CRUS</name>
<sequence>MGLLISCYDSCCRPKIANGESINPYASAFRRQSEQDALRERQMRDEVCGLLAPSSSKCSNARNAPIIKKPEKGMMYYSCTTYEFVK</sequence>
<dbReference type="AlphaFoldDB" id="A0A8J2RZI8"/>
<proteinExistence type="predicted"/>